<feature type="region of interest" description="Disordered" evidence="1">
    <location>
        <begin position="1"/>
        <end position="90"/>
    </location>
</feature>
<proteinExistence type="predicted"/>
<evidence type="ECO:0000313" key="2">
    <source>
        <dbReference type="EMBL" id="SPO28939.1"/>
    </source>
</evidence>
<gene>
    <name evidence="2" type="ORF">UTRI_05014_B</name>
</gene>
<dbReference type="EMBL" id="OOIN01000025">
    <property type="protein sequence ID" value="SPO28939.1"/>
    <property type="molecule type" value="Genomic_DNA"/>
</dbReference>
<reference evidence="2 3" key="1">
    <citation type="submission" date="2018-03" db="EMBL/GenBank/DDBJ databases">
        <authorList>
            <person name="Guldener U."/>
        </authorList>
    </citation>
    <scope>NUCLEOTIDE SEQUENCE [LARGE SCALE GENOMIC DNA]</scope>
    <source>
        <strain evidence="2 3">NBRC100155</strain>
    </source>
</reference>
<sequence length="349" mass="36309">MSLIADLASSTSLRLFGPPAPVSKDPQPLPLATNTKPTPPQPTSPSSVSRKAVLLSPNLGLDLSPRIMPKSKADELPLPPPPEEPQPAGASVASIGVSALSLLGSAVVSLGSVAVSAMSSSSAPSESPAAIAKPSEQEKEESKAEETLLGSISNAVLGRAASLRDAAIDSVTETASALATSAAHAITDTASATFSYATAKSTPISTSADPTVPPNDQETTRTIRRASTLPIQLTATGEPFSSNPSISAMQRIPDHPCRQSHAHHRNGLVHCCSAPDVLANVNEEREECSCKCYAVTLGDENPKVKGEQGCTCHCHQKAAYIKGDSGHFHRVEQLVKGTKRVVRDIKNVL</sequence>
<evidence type="ECO:0000256" key="1">
    <source>
        <dbReference type="SAM" id="MobiDB-lite"/>
    </source>
</evidence>
<feature type="compositionally biased region" description="Polar residues" evidence="1">
    <location>
        <begin position="202"/>
        <end position="217"/>
    </location>
</feature>
<accession>A0A5C3EI77</accession>
<dbReference type="Proteomes" id="UP000324022">
    <property type="component" value="Unassembled WGS sequence"/>
</dbReference>
<dbReference type="AlphaFoldDB" id="A0A5C3EI77"/>
<feature type="compositionally biased region" description="Basic and acidic residues" evidence="1">
    <location>
        <begin position="135"/>
        <end position="146"/>
    </location>
</feature>
<name>A0A5C3EI77_9BASI</name>
<organism evidence="2 3">
    <name type="scientific">Ustilago trichophora</name>
    <dbReference type="NCBI Taxonomy" id="86804"/>
    <lineage>
        <taxon>Eukaryota</taxon>
        <taxon>Fungi</taxon>
        <taxon>Dikarya</taxon>
        <taxon>Basidiomycota</taxon>
        <taxon>Ustilaginomycotina</taxon>
        <taxon>Ustilaginomycetes</taxon>
        <taxon>Ustilaginales</taxon>
        <taxon>Ustilaginaceae</taxon>
        <taxon>Ustilago</taxon>
    </lineage>
</organism>
<feature type="region of interest" description="Disordered" evidence="1">
    <location>
        <begin position="119"/>
        <end position="147"/>
    </location>
</feature>
<feature type="compositionally biased region" description="Low complexity" evidence="1">
    <location>
        <begin position="119"/>
        <end position="134"/>
    </location>
</feature>
<feature type="region of interest" description="Disordered" evidence="1">
    <location>
        <begin position="202"/>
        <end position="224"/>
    </location>
</feature>
<evidence type="ECO:0000313" key="3">
    <source>
        <dbReference type="Proteomes" id="UP000324022"/>
    </source>
</evidence>
<protein>
    <submittedName>
        <fullName evidence="2">Uncharacterized protein</fullName>
    </submittedName>
</protein>
<keyword evidence="3" id="KW-1185">Reference proteome</keyword>
<dbReference type="OrthoDB" id="2553346at2759"/>